<keyword evidence="2" id="KW-0732">Signal</keyword>
<keyword evidence="1" id="KW-0472">Membrane</keyword>
<dbReference type="NCBIfam" id="TIGR01167">
    <property type="entry name" value="LPXTG_anchor"/>
    <property type="match status" value="1"/>
</dbReference>
<name>A0A1C5KBI9_9ACTN</name>
<dbReference type="InterPro" id="IPR006311">
    <property type="entry name" value="TAT_signal"/>
</dbReference>
<dbReference type="Proteomes" id="UP000198217">
    <property type="component" value="Chromosome I"/>
</dbReference>
<keyword evidence="4" id="KW-1185">Reference proteome</keyword>
<accession>A0A1C5KBI9</accession>
<sequence length="512" mass="53416">MLRNSTRRWLAGLGVAGALVAASATPAFAEEAIELGVYVNDTTIAAGSDGKVESPILFSSEPVTVFGLTARFDYRDLGGKVKLTSEGGFDDCTAPEEGVLVCTDPFEHDLYDWGSGYFRVVIAPTAEAKDGDVGNLKVTISADGLASTSATGQIRVGEGVDLAGGDEVKVSAAPGSRFTAPIKLGNAGQTTAKGAVAVFDNDYAIRADKRHSNCTYEDGQLRTCRFSEEVAPGQSLSGTLAYRLGEDTYAPGRDYGYYNWMTVAEFEDFTKYLTDNGYSVGEPGDGEPLTLSSPSARSFQADIDPENNWSSLEVTATGTNGTDLAAIGDKVKGKAGDKVIATVGFHNNGPATLDYSRGFSSVTYMAVAVPEGTTVVDAPDNCLPTKGEEQGEPGEPGARNYFCYAPPFLKAGDEETFEFALRIDKVIANATGTVKINIPCQCDGGFYADLKPANDTAKILVNASGGEGGGDGGTLPITGASTGLIASLGALLLAAGVGGYLVAKRRRTRFVA</sequence>
<feature type="transmembrane region" description="Helical" evidence="1">
    <location>
        <begin position="484"/>
        <end position="503"/>
    </location>
</feature>
<keyword evidence="1" id="KW-0812">Transmembrane</keyword>
<protein>
    <submittedName>
        <fullName evidence="3">LPXTG-motif cell wall anchor domain-containing protein</fullName>
    </submittedName>
</protein>
<organism evidence="3 4">
    <name type="scientific">Micromonospora echinaurantiaca</name>
    <dbReference type="NCBI Taxonomy" id="47857"/>
    <lineage>
        <taxon>Bacteria</taxon>
        <taxon>Bacillati</taxon>
        <taxon>Actinomycetota</taxon>
        <taxon>Actinomycetes</taxon>
        <taxon>Micromonosporales</taxon>
        <taxon>Micromonosporaceae</taxon>
        <taxon>Micromonospora</taxon>
    </lineage>
</organism>
<dbReference type="PROSITE" id="PS51318">
    <property type="entry name" value="TAT"/>
    <property type="match status" value="1"/>
</dbReference>
<keyword evidence="1" id="KW-1133">Transmembrane helix</keyword>
<dbReference type="AlphaFoldDB" id="A0A1C5KBI9"/>
<reference evidence="3 4" key="1">
    <citation type="submission" date="2016-06" db="EMBL/GenBank/DDBJ databases">
        <authorList>
            <person name="Kjaerup R.B."/>
            <person name="Dalgaard T.S."/>
            <person name="Juul-Madsen H.R."/>
        </authorList>
    </citation>
    <scope>NUCLEOTIDE SEQUENCE [LARGE SCALE GENOMIC DNA]</scope>
    <source>
        <strain evidence="3 4">DSM 43904</strain>
    </source>
</reference>
<gene>
    <name evidence="3" type="ORF">GA0070609_6029</name>
</gene>
<evidence type="ECO:0000256" key="2">
    <source>
        <dbReference type="SAM" id="SignalP"/>
    </source>
</evidence>
<feature type="signal peptide" evidence="2">
    <location>
        <begin position="1"/>
        <end position="29"/>
    </location>
</feature>
<feature type="chain" id="PRO_5008720401" evidence="2">
    <location>
        <begin position="30"/>
        <end position="512"/>
    </location>
</feature>
<evidence type="ECO:0000256" key="1">
    <source>
        <dbReference type="SAM" id="Phobius"/>
    </source>
</evidence>
<evidence type="ECO:0000313" key="4">
    <source>
        <dbReference type="Proteomes" id="UP000198217"/>
    </source>
</evidence>
<dbReference type="EMBL" id="LT607750">
    <property type="protein sequence ID" value="SCG79736.1"/>
    <property type="molecule type" value="Genomic_DNA"/>
</dbReference>
<evidence type="ECO:0000313" key="3">
    <source>
        <dbReference type="EMBL" id="SCG79736.1"/>
    </source>
</evidence>
<proteinExistence type="predicted"/>
<dbReference type="RefSeq" id="WP_088996845.1">
    <property type="nucleotide sequence ID" value="NZ_LT607750.1"/>
</dbReference>